<dbReference type="Proteomes" id="UP001217754">
    <property type="component" value="Chromosome 4"/>
</dbReference>
<feature type="compositionally biased region" description="Basic residues" evidence="9">
    <location>
        <begin position="1"/>
        <end position="10"/>
    </location>
</feature>
<gene>
    <name evidence="12" type="ORF">MJAP1_002448</name>
</gene>
<dbReference type="InterPro" id="IPR012340">
    <property type="entry name" value="NA-bd_OB-fold"/>
</dbReference>
<dbReference type="EMBL" id="CP119961">
    <property type="protein sequence ID" value="WFD39471.1"/>
    <property type="molecule type" value="Genomic_DNA"/>
</dbReference>
<comment type="similarity">
    <text evidence="3">Belongs to the telombin family.</text>
</comment>
<dbReference type="PANTHER" id="PTHR14513">
    <property type="entry name" value="PROTECTION OF TELOMERES 1"/>
    <property type="match status" value="1"/>
</dbReference>
<dbReference type="RefSeq" id="XP_060122368.1">
    <property type="nucleotide sequence ID" value="XM_060266385.1"/>
</dbReference>
<dbReference type="Gene3D" id="2.40.50.140">
    <property type="entry name" value="Nucleic acid-binding proteins"/>
    <property type="match status" value="2"/>
</dbReference>
<evidence type="ECO:0000256" key="5">
    <source>
        <dbReference type="ARBA" id="ARBA00022454"/>
    </source>
</evidence>
<dbReference type="SUPFAM" id="SSF50249">
    <property type="entry name" value="Nucleic acid-binding proteins"/>
    <property type="match status" value="2"/>
</dbReference>
<sequence length="620" mass="66123">MGRPRRGKTRRTPEGDGVPAEASSYAYPVARDVVYPPVGGGACTPHPNTPLLQYDANERAVLGECVLIDAWMERVAQGRGATVCVAGQLVRVSAQSGMPPVFGCVLEAPRHEDLAQVPLLFSGRNAAALHALLQRQKESPIDVFLSGYGAETQRFGTSEAPRARVVYAQSRVALKALLRDEQEYTVWFDCNKDAPVTQVMHPVVRRPSPAPSDAWLNTPALRRIDPTPQGSAPTLQFTPASTPAPSMPPPSMPPSIPLSMPPPAPAAEQALNGHVYTPIQKVKSGTVANVMGVAVVDATVRPPAQRSRDVMVKLAISDGSGPDVASSTLSSNLFASEEGALPGAVAEHDAVLLRGVQIGLFNGRPQGVASRKHPFQWAAWSASTQTWRYASSARPSDFGDAERTALLQLVGHLGTAPPAPSANARSITTGGSTRALTTLDTLQPHTFVDTVVEIVKVFAQSATPDLYITDYTAHRHIYDGNNKHLSVQPPGPGGCVLQVGLFESHAPLAVQLRPGQLVRLDNVRIRENPSTGLLTGALGSANDRRIRISPVDQDHAAVRALKSRKAAWANPGPAEPRKRPAPATPTPARRRPAPDAVRAPRYEIDDDPFAEIDVPLSPSP</sequence>
<evidence type="ECO:0000256" key="7">
    <source>
        <dbReference type="ARBA" id="ARBA00023125"/>
    </source>
</evidence>
<dbReference type="Pfam" id="PF16686">
    <property type="entry name" value="POT1PC"/>
    <property type="match status" value="1"/>
</dbReference>
<evidence type="ECO:0000313" key="13">
    <source>
        <dbReference type="Proteomes" id="UP001217754"/>
    </source>
</evidence>
<dbReference type="GO" id="GO:0000783">
    <property type="term" value="C:nuclear telomere cap complex"/>
    <property type="evidence" value="ECO:0007669"/>
    <property type="project" value="TreeGrafter"/>
</dbReference>
<keyword evidence="5" id="KW-0158">Chromosome</keyword>
<dbReference type="GO" id="GO:0016233">
    <property type="term" value="P:telomere capping"/>
    <property type="evidence" value="ECO:0007669"/>
    <property type="project" value="TreeGrafter"/>
</dbReference>
<evidence type="ECO:0000259" key="11">
    <source>
        <dbReference type="Pfam" id="PF16686"/>
    </source>
</evidence>
<organism evidence="12 13">
    <name type="scientific">Malassezia japonica</name>
    <dbReference type="NCBI Taxonomy" id="223818"/>
    <lineage>
        <taxon>Eukaryota</taxon>
        <taxon>Fungi</taxon>
        <taxon>Dikarya</taxon>
        <taxon>Basidiomycota</taxon>
        <taxon>Ustilaginomycotina</taxon>
        <taxon>Malasseziomycetes</taxon>
        <taxon>Malasseziales</taxon>
        <taxon>Malasseziaceae</taxon>
        <taxon>Malassezia</taxon>
    </lineage>
</organism>
<keyword evidence="6" id="KW-0779">Telomere</keyword>
<dbReference type="PANTHER" id="PTHR14513:SF0">
    <property type="entry name" value="PROTECTION OF TELOMERES PROTEIN 1"/>
    <property type="match status" value="1"/>
</dbReference>
<dbReference type="GO" id="GO:0032210">
    <property type="term" value="P:regulation of telomere maintenance via telomerase"/>
    <property type="evidence" value="ECO:0007669"/>
    <property type="project" value="TreeGrafter"/>
</dbReference>
<feature type="domain" description="Protection of telomeres protein 1 ssDNA-binding" evidence="11">
    <location>
        <begin position="439"/>
        <end position="568"/>
    </location>
</feature>
<feature type="compositionally biased region" description="Pro residues" evidence="9">
    <location>
        <begin position="245"/>
        <end position="255"/>
    </location>
</feature>
<dbReference type="GO" id="GO:0098505">
    <property type="term" value="F:G-rich strand telomeric DNA binding"/>
    <property type="evidence" value="ECO:0007669"/>
    <property type="project" value="TreeGrafter"/>
</dbReference>
<dbReference type="InterPro" id="IPR032042">
    <property type="entry name" value="POT1PC"/>
</dbReference>
<accession>A0AAF0EYM7</accession>
<dbReference type="InterPro" id="IPR028389">
    <property type="entry name" value="POT1"/>
</dbReference>
<evidence type="ECO:0000256" key="8">
    <source>
        <dbReference type="ARBA" id="ARBA00023242"/>
    </source>
</evidence>
<keyword evidence="7" id="KW-0238">DNA-binding</keyword>
<evidence type="ECO:0000256" key="2">
    <source>
        <dbReference type="ARBA" id="ARBA00004574"/>
    </source>
</evidence>
<dbReference type="GeneID" id="85226099"/>
<feature type="compositionally biased region" description="Polar residues" evidence="9">
    <location>
        <begin position="228"/>
        <end position="238"/>
    </location>
</feature>
<dbReference type="Pfam" id="PF02765">
    <property type="entry name" value="POT1"/>
    <property type="match status" value="1"/>
</dbReference>
<keyword evidence="8" id="KW-0539">Nucleus</keyword>
<evidence type="ECO:0000259" key="10">
    <source>
        <dbReference type="Pfam" id="PF02765"/>
    </source>
</evidence>
<keyword evidence="13" id="KW-1185">Reference proteome</keyword>
<evidence type="ECO:0000256" key="3">
    <source>
        <dbReference type="ARBA" id="ARBA00008442"/>
    </source>
</evidence>
<name>A0AAF0EYM7_9BASI</name>
<feature type="region of interest" description="Disordered" evidence="9">
    <location>
        <begin position="1"/>
        <end position="22"/>
    </location>
</feature>
<evidence type="ECO:0000256" key="6">
    <source>
        <dbReference type="ARBA" id="ARBA00022895"/>
    </source>
</evidence>
<reference evidence="12" key="1">
    <citation type="submission" date="2023-03" db="EMBL/GenBank/DDBJ databases">
        <title>Mating type loci evolution in Malassezia.</title>
        <authorList>
            <person name="Coelho M.A."/>
        </authorList>
    </citation>
    <scope>NUCLEOTIDE SEQUENCE</scope>
    <source>
        <strain evidence="12">CBS 9431</strain>
    </source>
</reference>
<feature type="region of interest" description="Disordered" evidence="9">
    <location>
        <begin position="222"/>
        <end position="255"/>
    </location>
</feature>
<feature type="region of interest" description="Disordered" evidence="9">
    <location>
        <begin position="563"/>
        <end position="620"/>
    </location>
</feature>
<evidence type="ECO:0000256" key="1">
    <source>
        <dbReference type="ARBA" id="ARBA00004123"/>
    </source>
</evidence>
<evidence type="ECO:0000256" key="9">
    <source>
        <dbReference type="SAM" id="MobiDB-lite"/>
    </source>
</evidence>
<comment type="subcellular location">
    <subcellularLocation>
        <location evidence="2">Chromosome</location>
        <location evidence="2">Telomere</location>
    </subcellularLocation>
    <subcellularLocation>
        <location evidence="1">Nucleus</location>
    </subcellularLocation>
</comment>
<dbReference type="GO" id="GO:0010521">
    <property type="term" value="F:telomerase inhibitor activity"/>
    <property type="evidence" value="ECO:0007669"/>
    <property type="project" value="TreeGrafter"/>
</dbReference>
<proteinExistence type="inferred from homology"/>
<dbReference type="AlphaFoldDB" id="A0AAF0EYM7"/>
<feature type="domain" description="Telomeric single stranded DNA binding POT1/Cdc13" evidence="10">
    <location>
        <begin position="276"/>
        <end position="408"/>
    </location>
</feature>
<dbReference type="InterPro" id="IPR011564">
    <property type="entry name" value="Telomer_end-bd_POT1/Cdc13"/>
</dbReference>
<protein>
    <recommendedName>
        <fullName evidence="4">Protection of telomeres protein 1</fullName>
    </recommendedName>
</protein>
<evidence type="ECO:0000256" key="4">
    <source>
        <dbReference type="ARBA" id="ARBA00015253"/>
    </source>
</evidence>
<evidence type="ECO:0000313" key="12">
    <source>
        <dbReference type="EMBL" id="WFD39471.1"/>
    </source>
</evidence>